<feature type="domain" description="Histidine kinase" evidence="17">
    <location>
        <begin position="642"/>
        <end position="866"/>
    </location>
</feature>
<dbReference type="InterPro" id="IPR001638">
    <property type="entry name" value="Solute-binding_3/MltF_N"/>
</dbReference>
<dbReference type="RefSeq" id="WP_128978950.1">
    <property type="nucleotide sequence ID" value="NZ_PDKJ01000002.1"/>
</dbReference>
<keyword evidence="18" id="KW-0418">Kinase</keyword>
<dbReference type="Pfam" id="PF00497">
    <property type="entry name" value="SBP_bac_3"/>
    <property type="match status" value="1"/>
</dbReference>
<dbReference type="CDD" id="cd00082">
    <property type="entry name" value="HisKA"/>
    <property type="match status" value="1"/>
</dbReference>
<keyword evidence="7" id="KW-0597">Phosphoprotein</keyword>
<dbReference type="CDD" id="cd13708">
    <property type="entry name" value="PBP2_BvgS_like_1"/>
    <property type="match status" value="1"/>
</dbReference>
<accession>A0A4Q0YH87</accession>
<evidence type="ECO:0000256" key="8">
    <source>
        <dbReference type="ARBA" id="ARBA00022679"/>
    </source>
</evidence>
<dbReference type="PROSITE" id="PS50109">
    <property type="entry name" value="HIS_KIN"/>
    <property type="match status" value="1"/>
</dbReference>
<evidence type="ECO:0000256" key="4">
    <source>
        <dbReference type="ARBA" id="ARBA00009406"/>
    </source>
</evidence>
<dbReference type="EMBL" id="PDKJ01000002">
    <property type="protein sequence ID" value="RXJ69703.1"/>
    <property type="molecule type" value="Genomic_DNA"/>
</dbReference>
<evidence type="ECO:0000256" key="7">
    <source>
        <dbReference type="ARBA" id="ARBA00022553"/>
    </source>
</evidence>
<comment type="caution">
    <text evidence="18">The sequence shown here is derived from an EMBL/GenBank/DDBJ whole genome shotgun (WGS) entry which is preliminary data.</text>
</comment>
<dbReference type="InterPro" id="IPR005467">
    <property type="entry name" value="His_kinase_dom"/>
</dbReference>
<comment type="catalytic activity">
    <reaction evidence="14">
        <text>N(6)-(pyridoxal phosphate)-L-lysyl-[4-amino-5-hydroxymethyl-2-methylpyrimidine phosphate synthase] + L-histidyl-[4-amino-5-hydroxymethyl-2-methylpyrimidine phosphate synthase] + 2 Fe(3+) + 4 H2O = L-lysyl-[4-amino-5-hydroxymethyl-2-methylpyrimidine phosphate synthase] + (2S)-2-amino-5-hydroxy-4-oxopentanoyl-[4-amino-5-hydroxymethyl-2-methylpyrimidine phosphate synthase] + 4-amino-2-methyl-5-(phosphooxymethyl)pyrimidine + 3-oxopropanoate + 2 Fe(2+) + 2 H(+)</text>
        <dbReference type="Rhea" id="RHEA:65756"/>
        <dbReference type="Rhea" id="RHEA-COMP:16892"/>
        <dbReference type="Rhea" id="RHEA-COMP:16893"/>
        <dbReference type="Rhea" id="RHEA-COMP:16894"/>
        <dbReference type="Rhea" id="RHEA-COMP:16895"/>
        <dbReference type="ChEBI" id="CHEBI:15377"/>
        <dbReference type="ChEBI" id="CHEBI:15378"/>
        <dbReference type="ChEBI" id="CHEBI:29033"/>
        <dbReference type="ChEBI" id="CHEBI:29034"/>
        <dbReference type="ChEBI" id="CHEBI:29969"/>
        <dbReference type="ChEBI" id="CHEBI:29979"/>
        <dbReference type="ChEBI" id="CHEBI:33190"/>
        <dbReference type="ChEBI" id="CHEBI:58354"/>
        <dbReference type="ChEBI" id="CHEBI:143915"/>
        <dbReference type="ChEBI" id="CHEBI:157692"/>
    </reaction>
    <physiologicalReaction direction="left-to-right" evidence="14">
        <dbReference type="Rhea" id="RHEA:65757"/>
    </physiologicalReaction>
</comment>
<dbReference type="InterPro" id="IPR036890">
    <property type="entry name" value="HATPase_C_sf"/>
</dbReference>
<evidence type="ECO:0000256" key="13">
    <source>
        <dbReference type="ARBA" id="ARBA00033171"/>
    </source>
</evidence>
<evidence type="ECO:0000256" key="6">
    <source>
        <dbReference type="ARBA" id="ARBA00012438"/>
    </source>
</evidence>
<dbReference type="Gene3D" id="1.10.287.130">
    <property type="match status" value="1"/>
</dbReference>
<sequence length="871" mass="100962">MLLRVFFVLLLSLSTLFSKDLRRVSLQLSWFDQFQFAGYYIAKEKGFYKNYGLDVDIKPFKFGINVVDDVNSKKADFAIARETLILDRVEGKNVVALYALFQNSPLILLSLKNSGINNIEDFKNKRIMTTIDDASEVSIKAMLLSRNLDFSKLDFIKHSHNIMDLVNNKTDVISAYISKTPYDLKKIGVDFNIFAPKDYGFDMYSDFLITNDDFVNSDIYSVRAFKEASLKGWEYAFSHIEESAKLIYEKYNTQNLSLEALIYEGEKLKELAYHGNNKLGEIKLDKIQRIYDLYNVMGLVSHKIDPHKLYLNGDGSSQIYLNRKESNFVNKNQKIKMCIIPNIKPYSFVDDGTFSGIVADYMNLVAKKSSLKFELINTMTFKDSLEYLKEGRCDILSAAENIKSREEFFNFTKPYINVSLVLITKNSGSFIDDLSILKDKKIGIYKHYSFNKKLRENYPENSFVDVDSIDDAINRINRDEIYGYVDLILSSWNKIVEKEFGNLKISAKLNLNTPLSIAVKKEEPTLYAILEKAVGSISKKEREEIFRKWQNVEYKKEFDYDLLWKFLIIFVLIVSVIVYKQRLLKNMNDTLKEKVEEKTKELKQINQELEQRVKKEVEANLKKDSILSRQAKFAAMGEMIQNIAHQWRQPLSIISTGASGLKLEKELNGDIDDKLFDDTLSRIIDTTSHLSNTIDDFMYFFKPNKNKSKFKIEETIDKTLSLFNDHLNKRKINIIKDINSATIKGYESELIQILINIINNSKDAFAQEKIEGEMYIFISAKNLEKAILIEVRDNAGGIKEEIIDKIFEPYFTTKHQYHGTGIGLYMCKQIIDKHMHGSIEGKNITYKYNNKVYKGATFIIYLEKEQNIEKK</sequence>
<name>A0A4Q0YH87_9BACT</name>
<evidence type="ECO:0000256" key="2">
    <source>
        <dbReference type="ARBA" id="ARBA00003469"/>
    </source>
</evidence>
<keyword evidence="12" id="KW-0408">Iron</keyword>
<dbReference type="Pfam" id="PF00512">
    <property type="entry name" value="HisKA"/>
    <property type="match status" value="1"/>
</dbReference>
<reference evidence="18 19" key="1">
    <citation type="submission" date="2017-10" db="EMBL/GenBank/DDBJ databases">
        <title>Genomics of the genus Arcobacter.</title>
        <authorList>
            <person name="Perez-Cataluna A."/>
            <person name="Figueras M.J."/>
        </authorList>
    </citation>
    <scope>NUCLEOTIDE SEQUENCE [LARGE SCALE GENOMIC DNA]</scope>
    <source>
        <strain evidence="18 19">CECT 8993</strain>
    </source>
</reference>
<dbReference type="PANTHER" id="PTHR31528:SF1">
    <property type="entry name" value="4-AMINO-5-HYDROXYMETHYL-2-METHYLPYRIMIDINE PHOSPHATE SYNTHASE THI11-RELATED"/>
    <property type="match status" value="1"/>
</dbReference>
<dbReference type="PRINTS" id="PR00344">
    <property type="entry name" value="BCTRLSENSOR"/>
</dbReference>
<dbReference type="InterPro" id="IPR003594">
    <property type="entry name" value="HATPase_dom"/>
</dbReference>
<dbReference type="Proteomes" id="UP000290172">
    <property type="component" value="Unassembled WGS sequence"/>
</dbReference>
<comment type="subunit">
    <text evidence="5">Homodimer.</text>
</comment>
<feature type="transmembrane region" description="Helical" evidence="16">
    <location>
        <begin position="562"/>
        <end position="579"/>
    </location>
</feature>
<keyword evidence="8" id="KW-0808">Transferase</keyword>
<dbReference type="SMART" id="SM00387">
    <property type="entry name" value="HATPase_c"/>
    <property type="match status" value="1"/>
</dbReference>
<comment type="catalytic activity">
    <reaction evidence="1">
        <text>ATP + protein L-histidine = ADP + protein N-phospho-L-histidine.</text>
        <dbReference type="EC" id="2.7.13.3"/>
    </reaction>
</comment>
<dbReference type="Gene3D" id="3.40.190.10">
    <property type="entry name" value="Periplasmic binding protein-like II"/>
    <property type="match status" value="4"/>
</dbReference>
<evidence type="ECO:0000256" key="10">
    <source>
        <dbReference type="ARBA" id="ARBA00022898"/>
    </source>
</evidence>
<dbReference type="GO" id="GO:0046872">
    <property type="term" value="F:metal ion binding"/>
    <property type="evidence" value="ECO:0007669"/>
    <property type="project" value="UniProtKB-KW"/>
</dbReference>
<gene>
    <name evidence="18" type="ORF">CRV08_03080</name>
</gene>
<keyword evidence="16" id="KW-1133">Transmembrane helix</keyword>
<comment type="function">
    <text evidence="2">Responsible for the formation of the pyrimidine heterocycle in the thiamine biosynthesis pathway. Catalyzes the formation of hydroxymethylpyrimidine phosphate (HMP-P) from histidine and pyridoxal phosphate (PLP). The protein uses PLP and the active site histidine to form HMP-P, generating an inactive enzyme. The enzyme can only undergo a single turnover, which suggests it is a suicide enzyme.</text>
</comment>
<comment type="similarity">
    <text evidence="4">Belongs to the NMT1/THI5 family.</text>
</comment>
<dbReference type="InterPro" id="IPR004358">
    <property type="entry name" value="Sig_transdc_His_kin-like_C"/>
</dbReference>
<evidence type="ECO:0000256" key="9">
    <source>
        <dbReference type="ARBA" id="ARBA00022723"/>
    </source>
</evidence>
<dbReference type="Pfam" id="PF02518">
    <property type="entry name" value="HATPase_c"/>
    <property type="match status" value="1"/>
</dbReference>
<dbReference type="SUPFAM" id="SSF53850">
    <property type="entry name" value="Periplasmic binding protein-like II"/>
    <property type="match status" value="2"/>
</dbReference>
<protein>
    <recommendedName>
        <fullName evidence="6">histidine kinase</fullName>
        <ecNumber evidence="6">2.7.13.3</ecNumber>
    </recommendedName>
    <alternativeName>
        <fullName evidence="13">Thiamine pyrimidine synthase</fullName>
    </alternativeName>
</protein>
<keyword evidence="9" id="KW-0479">Metal-binding</keyword>
<keyword evidence="10" id="KW-0663">Pyridoxal phosphate</keyword>
<evidence type="ECO:0000256" key="3">
    <source>
        <dbReference type="ARBA" id="ARBA00004948"/>
    </source>
</evidence>
<dbReference type="SUPFAM" id="SSF55874">
    <property type="entry name" value="ATPase domain of HSP90 chaperone/DNA topoisomerase II/histidine kinase"/>
    <property type="match status" value="1"/>
</dbReference>
<keyword evidence="15" id="KW-0175">Coiled coil</keyword>
<dbReference type="AlphaFoldDB" id="A0A4Q0YH87"/>
<evidence type="ECO:0000313" key="18">
    <source>
        <dbReference type="EMBL" id="RXJ69703.1"/>
    </source>
</evidence>
<dbReference type="InterPro" id="IPR015168">
    <property type="entry name" value="SsuA/THI5"/>
</dbReference>
<evidence type="ECO:0000256" key="11">
    <source>
        <dbReference type="ARBA" id="ARBA00022977"/>
    </source>
</evidence>
<keyword evidence="11" id="KW-0784">Thiamine biosynthesis</keyword>
<dbReference type="GO" id="GO:0000155">
    <property type="term" value="F:phosphorelay sensor kinase activity"/>
    <property type="evidence" value="ECO:0007669"/>
    <property type="project" value="InterPro"/>
</dbReference>
<keyword evidence="16" id="KW-0472">Membrane</keyword>
<dbReference type="InterPro" id="IPR027939">
    <property type="entry name" value="NMT1/THI5"/>
</dbReference>
<dbReference type="SMART" id="SM00388">
    <property type="entry name" value="HisKA"/>
    <property type="match status" value="1"/>
</dbReference>
<keyword evidence="16" id="KW-0812">Transmembrane</keyword>
<evidence type="ECO:0000256" key="12">
    <source>
        <dbReference type="ARBA" id="ARBA00023004"/>
    </source>
</evidence>
<evidence type="ECO:0000256" key="1">
    <source>
        <dbReference type="ARBA" id="ARBA00000085"/>
    </source>
</evidence>
<dbReference type="InterPro" id="IPR036097">
    <property type="entry name" value="HisK_dim/P_sf"/>
</dbReference>
<dbReference type="GO" id="GO:0009228">
    <property type="term" value="P:thiamine biosynthetic process"/>
    <property type="evidence" value="ECO:0007669"/>
    <property type="project" value="UniProtKB-KW"/>
</dbReference>
<dbReference type="InterPro" id="IPR003661">
    <property type="entry name" value="HisK_dim/P_dom"/>
</dbReference>
<dbReference type="SMART" id="SM00062">
    <property type="entry name" value="PBPb"/>
    <property type="match status" value="1"/>
</dbReference>
<evidence type="ECO:0000259" key="17">
    <source>
        <dbReference type="PROSITE" id="PS50109"/>
    </source>
</evidence>
<dbReference type="Pfam" id="PF09084">
    <property type="entry name" value="NMT1"/>
    <property type="match status" value="1"/>
</dbReference>
<dbReference type="PANTHER" id="PTHR31528">
    <property type="entry name" value="4-AMINO-5-HYDROXYMETHYL-2-METHYLPYRIMIDINE PHOSPHATE SYNTHASE THI11-RELATED"/>
    <property type="match status" value="1"/>
</dbReference>
<evidence type="ECO:0000313" key="19">
    <source>
        <dbReference type="Proteomes" id="UP000290172"/>
    </source>
</evidence>
<evidence type="ECO:0000256" key="16">
    <source>
        <dbReference type="SAM" id="Phobius"/>
    </source>
</evidence>
<dbReference type="SUPFAM" id="SSF47384">
    <property type="entry name" value="Homodimeric domain of signal transducing histidine kinase"/>
    <property type="match status" value="1"/>
</dbReference>
<evidence type="ECO:0000256" key="14">
    <source>
        <dbReference type="ARBA" id="ARBA00048179"/>
    </source>
</evidence>
<feature type="coiled-coil region" evidence="15">
    <location>
        <begin position="581"/>
        <end position="619"/>
    </location>
</feature>
<organism evidence="18 19">
    <name type="scientific">Halarcobacter ebronensis</name>
    <dbReference type="NCBI Taxonomy" id="1462615"/>
    <lineage>
        <taxon>Bacteria</taxon>
        <taxon>Pseudomonadati</taxon>
        <taxon>Campylobacterota</taxon>
        <taxon>Epsilonproteobacteria</taxon>
        <taxon>Campylobacterales</taxon>
        <taxon>Arcobacteraceae</taxon>
        <taxon>Halarcobacter</taxon>
    </lineage>
</organism>
<proteinExistence type="inferred from homology"/>
<comment type="pathway">
    <text evidence="3">Cofactor biosynthesis; thiamine diphosphate biosynthesis.</text>
</comment>
<evidence type="ECO:0000256" key="5">
    <source>
        <dbReference type="ARBA" id="ARBA00011738"/>
    </source>
</evidence>
<dbReference type="EC" id="2.7.13.3" evidence="6"/>
<dbReference type="Gene3D" id="3.30.565.10">
    <property type="entry name" value="Histidine kinase-like ATPase, C-terminal domain"/>
    <property type="match status" value="1"/>
</dbReference>
<evidence type="ECO:0000256" key="15">
    <source>
        <dbReference type="SAM" id="Coils"/>
    </source>
</evidence>